<evidence type="ECO:0000256" key="4">
    <source>
        <dbReference type="ARBA" id="ARBA00022737"/>
    </source>
</evidence>
<keyword evidence="7 10" id="KW-0129">CBS domain</keyword>
<keyword evidence="4" id="KW-0677">Repeat</keyword>
<evidence type="ECO:0000256" key="6">
    <source>
        <dbReference type="ARBA" id="ARBA00023065"/>
    </source>
</evidence>
<dbReference type="Proteomes" id="UP000276133">
    <property type="component" value="Unassembled WGS sequence"/>
</dbReference>
<comment type="caution">
    <text evidence="13">The sequence shown here is derived from an EMBL/GenBank/DDBJ whole genome shotgun (WGS) entry which is preliminary data.</text>
</comment>
<protein>
    <recommendedName>
        <fullName evidence="11">Chloride channel protein</fullName>
    </recommendedName>
</protein>
<dbReference type="InterPro" id="IPR046342">
    <property type="entry name" value="CBS_dom_sf"/>
</dbReference>
<feature type="transmembrane region" description="Helical" evidence="11">
    <location>
        <begin position="274"/>
        <end position="295"/>
    </location>
</feature>
<dbReference type="AlphaFoldDB" id="A0A3M7PZX6"/>
<evidence type="ECO:0000313" key="14">
    <source>
        <dbReference type="Proteomes" id="UP000276133"/>
    </source>
</evidence>
<keyword evidence="14" id="KW-1185">Reference proteome</keyword>
<dbReference type="PANTHER" id="PTHR11689:SF136">
    <property type="entry name" value="H(+)_CL(-) EXCHANGE TRANSPORTER 7"/>
    <property type="match status" value="1"/>
</dbReference>
<evidence type="ECO:0000256" key="3">
    <source>
        <dbReference type="ARBA" id="ARBA00022692"/>
    </source>
</evidence>
<dbReference type="PROSITE" id="PS51371">
    <property type="entry name" value="CBS"/>
    <property type="match status" value="2"/>
</dbReference>
<proteinExistence type="inferred from homology"/>
<dbReference type="InterPro" id="IPR014743">
    <property type="entry name" value="Cl-channel_core"/>
</dbReference>
<comment type="caution">
    <text evidence="11">Lacks conserved residue(s) required for the propagation of feature annotation.</text>
</comment>
<organism evidence="13 14">
    <name type="scientific">Brachionus plicatilis</name>
    <name type="common">Marine rotifer</name>
    <name type="synonym">Brachionus muelleri</name>
    <dbReference type="NCBI Taxonomy" id="10195"/>
    <lineage>
        <taxon>Eukaryota</taxon>
        <taxon>Metazoa</taxon>
        <taxon>Spiralia</taxon>
        <taxon>Gnathifera</taxon>
        <taxon>Rotifera</taxon>
        <taxon>Eurotatoria</taxon>
        <taxon>Monogononta</taxon>
        <taxon>Pseudotrocha</taxon>
        <taxon>Ploima</taxon>
        <taxon>Brachionidae</taxon>
        <taxon>Brachionus</taxon>
    </lineage>
</organism>
<dbReference type="GO" id="GO:0005765">
    <property type="term" value="C:lysosomal membrane"/>
    <property type="evidence" value="ECO:0007669"/>
    <property type="project" value="TreeGrafter"/>
</dbReference>
<evidence type="ECO:0000256" key="2">
    <source>
        <dbReference type="ARBA" id="ARBA00022448"/>
    </source>
</evidence>
<evidence type="ECO:0000259" key="12">
    <source>
        <dbReference type="PROSITE" id="PS51371"/>
    </source>
</evidence>
<evidence type="ECO:0000256" key="1">
    <source>
        <dbReference type="ARBA" id="ARBA00004141"/>
    </source>
</evidence>
<comment type="subcellular location">
    <subcellularLocation>
        <location evidence="1 11">Membrane</location>
        <topology evidence="1 11">Multi-pass membrane protein</topology>
    </subcellularLocation>
</comment>
<evidence type="ECO:0000256" key="5">
    <source>
        <dbReference type="ARBA" id="ARBA00022989"/>
    </source>
</evidence>
<dbReference type="Gene3D" id="1.10.3080.10">
    <property type="entry name" value="Clc chloride channel"/>
    <property type="match status" value="1"/>
</dbReference>
<feature type="non-terminal residue" evidence="13">
    <location>
        <position position="1"/>
    </location>
</feature>
<dbReference type="SUPFAM" id="SSF54631">
    <property type="entry name" value="CBS-domain pair"/>
    <property type="match status" value="1"/>
</dbReference>
<accession>A0A3M7PZX6</accession>
<evidence type="ECO:0000256" key="10">
    <source>
        <dbReference type="PROSITE-ProRule" id="PRU00703"/>
    </source>
</evidence>
<dbReference type="SMART" id="SM00116">
    <property type="entry name" value="CBS"/>
    <property type="match status" value="2"/>
</dbReference>
<dbReference type="Gene3D" id="3.10.580.10">
    <property type="entry name" value="CBS-domain"/>
    <property type="match status" value="2"/>
</dbReference>
<dbReference type="EMBL" id="REGN01007966">
    <property type="protein sequence ID" value="RNA04776.1"/>
    <property type="molecule type" value="Genomic_DNA"/>
</dbReference>
<feature type="transmembrane region" description="Helical" evidence="11">
    <location>
        <begin position="49"/>
        <end position="71"/>
    </location>
</feature>
<evidence type="ECO:0000256" key="8">
    <source>
        <dbReference type="ARBA" id="ARBA00023136"/>
    </source>
</evidence>
<keyword evidence="9 11" id="KW-0868">Chloride</keyword>
<feature type="transmembrane region" description="Helical" evidence="11">
    <location>
        <begin position="14"/>
        <end position="37"/>
    </location>
</feature>
<keyword evidence="8 11" id="KW-0472">Membrane</keyword>
<dbReference type="SUPFAM" id="SSF81340">
    <property type="entry name" value="Clc chloride channel"/>
    <property type="match status" value="1"/>
</dbReference>
<dbReference type="OrthoDB" id="428525at2759"/>
<feature type="transmembrane region" description="Helical" evidence="11">
    <location>
        <begin position="99"/>
        <end position="119"/>
    </location>
</feature>
<dbReference type="CDD" id="cd04591">
    <property type="entry name" value="CBS_pair_voltage-gated_CLC_euk_bac"/>
    <property type="match status" value="1"/>
</dbReference>
<sequence length="528" mass="58909">IFKYYRSDTEKRDFVSGGAAAGVAAAFGAPVGGVLFSLEEGASFWNQSLTWRIFFGSMVSTFTLNIFLSLIKGNFGDLSNPGLLNFGRFQNTNYSWFELPIFILMGSFGGLVGALFNYLNIKLTKFRNRYVENKILNIFECLLVASTSAVIGFLLSFFVNKDCQPIGRDLVSKYPVQLFCDDGQYNAMSGLFFQTPENSLRSLFHNPLGSFNPITLGAFCVAYFFLAVWTYGLAIPGGLFIPSLLTGAAWGRLAGLGMSYFFTSLHVDPGKYALIGAASTLAGLLRMTLSLTVILTEATGDISLGLPIMFSVLAAKLTGDMFNEGIFDMHISLSGIPLLDWEPPATTEKLNIQDVMSHPVVVLKEKETVGHILHILNKTHHNGYPIVDESQASDSTHFGLLKGLILRHQLITLLKKNCFLNNDLLLKPKDFREYYPRYIDIKSIHIDDCYRNYELDLRPYMNLAPYSLTEDSNLPRVFRLFRGLGLRHLIIVDKRNNVVGIVTRVDLARYRAHVGLTNTVVTELKVTK</sequence>
<dbReference type="GO" id="GO:0005254">
    <property type="term" value="F:chloride channel activity"/>
    <property type="evidence" value="ECO:0007669"/>
    <property type="project" value="UniProtKB-UniRule"/>
</dbReference>
<evidence type="ECO:0000256" key="9">
    <source>
        <dbReference type="ARBA" id="ARBA00023214"/>
    </source>
</evidence>
<dbReference type="Pfam" id="PF00571">
    <property type="entry name" value="CBS"/>
    <property type="match status" value="2"/>
</dbReference>
<feature type="domain" description="CBS" evidence="12">
    <location>
        <begin position="356"/>
        <end position="424"/>
    </location>
</feature>
<keyword evidence="2 11" id="KW-0813">Transport</keyword>
<keyword evidence="3 11" id="KW-0812">Transmembrane</keyword>
<comment type="similarity">
    <text evidence="11">Belongs to the chloride channel (TC 2.A.49) family.</text>
</comment>
<dbReference type="Pfam" id="PF00654">
    <property type="entry name" value="Voltage_CLC"/>
    <property type="match status" value="1"/>
</dbReference>
<evidence type="ECO:0000313" key="13">
    <source>
        <dbReference type="EMBL" id="RNA04776.1"/>
    </source>
</evidence>
<evidence type="ECO:0000256" key="7">
    <source>
        <dbReference type="ARBA" id="ARBA00023122"/>
    </source>
</evidence>
<name>A0A3M7PZX6_BRAPC</name>
<reference evidence="13 14" key="1">
    <citation type="journal article" date="2018" name="Sci. Rep.">
        <title>Genomic signatures of local adaptation to the degree of environmental predictability in rotifers.</title>
        <authorList>
            <person name="Franch-Gras L."/>
            <person name="Hahn C."/>
            <person name="Garcia-Roger E.M."/>
            <person name="Carmona M.J."/>
            <person name="Serra M."/>
            <person name="Gomez A."/>
        </authorList>
    </citation>
    <scope>NUCLEOTIDE SEQUENCE [LARGE SCALE GENOMIC DNA]</scope>
    <source>
        <strain evidence="13">HYR1</strain>
    </source>
</reference>
<dbReference type="InterPro" id="IPR051280">
    <property type="entry name" value="Cl-channel/antiporter"/>
</dbReference>
<dbReference type="STRING" id="10195.A0A3M7PZX6"/>
<dbReference type="PRINTS" id="PR00762">
    <property type="entry name" value="CLCHANNEL"/>
</dbReference>
<feature type="transmembrane region" description="Helical" evidence="11">
    <location>
        <begin position="239"/>
        <end position="262"/>
    </location>
</feature>
<dbReference type="PANTHER" id="PTHR11689">
    <property type="entry name" value="CHLORIDE CHANNEL PROTEIN CLC FAMILY MEMBER"/>
    <property type="match status" value="1"/>
</dbReference>
<evidence type="ECO:0000256" key="11">
    <source>
        <dbReference type="RuleBase" id="RU361221"/>
    </source>
</evidence>
<gene>
    <name evidence="13" type="ORF">BpHYR1_049769</name>
</gene>
<keyword evidence="5 11" id="KW-1133">Transmembrane helix</keyword>
<dbReference type="InterPro" id="IPR000644">
    <property type="entry name" value="CBS_dom"/>
</dbReference>
<feature type="transmembrane region" description="Helical" evidence="11">
    <location>
        <begin position="139"/>
        <end position="159"/>
    </location>
</feature>
<keyword evidence="6 11" id="KW-0406">Ion transport</keyword>
<dbReference type="InterPro" id="IPR001807">
    <property type="entry name" value="ClC"/>
</dbReference>
<feature type="transmembrane region" description="Helical" evidence="11">
    <location>
        <begin position="211"/>
        <end position="232"/>
    </location>
</feature>
<feature type="domain" description="CBS" evidence="12">
    <location>
        <begin position="461"/>
        <end position="520"/>
    </location>
</feature>